<evidence type="ECO:0000259" key="1">
    <source>
        <dbReference type="PROSITE" id="PS50097"/>
    </source>
</evidence>
<evidence type="ECO:0000313" key="3">
    <source>
        <dbReference type="EMBL" id="KAL3107252.1"/>
    </source>
</evidence>
<dbReference type="Gene3D" id="1.25.40.420">
    <property type="match status" value="1"/>
</dbReference>
<protein>
    <recommendedName>
        <fullName evidence="5">BTB domain-containing protein</fullName>
    </recommendedName>
</protein>
<dbReference type="PROSITE" id="PS50097">
    <property type="entry name" value="BTB"/>
    <property type="match status" value="1"/>
</dbReference>
<dbReference type="PROSITE" id="PS50144">
    <property type="entry name" value="MATH"/>
    <property type="match status" value="1"/>
</dbReference>
<dbReference type="SUPFAM" id="SSF54695">
    <property type="entry name" value="POZ domain"/>
    <property type="match status" value="1"/>
</dbReference>
<dbReference type="Proteomes" id="UP001620626">
    <property type="component" value="Unassembled WGS sequence"/>
</dbReference>
<dbReference type="InterPro" id="IPR002083">
    <property type="entry name" value="MATH/TRAF_dom"/>
</dbReference>
<dbReference type="SMART" id="SM00225">
    <property type="entry name" value="BTB"/>
    <property type="match status" value="1"/>
</dbReference>
<dbReference type="Pfam" id="PF00651">
    <property type="entry name" value="BTB"/>
    <property type="match status" value="1"/>
</dbReference>
<dbReference type="Pfam" id="PF22486">
    <property type="entry name" value="MATH_2"/>
    <property type="match status" value="1"/>
</dbReference>
<dbReference type="Pfam" id="PF07707">
    <property type="entry name" value="BACK"/>
    <property type="match status" value="1"/>
</dbReference>
<gene>
    <name evidence="3" type="ORF">niasHT_018428</name>
</gene>
<dbReference type="EMBL" id="JBICBT010000624">
    <property type="protein sequence ID" value="KAL3107252.1"/>
    <property type="molecule type" value="Genomic_DNA"/>
</dbReference>
<dbReference type="InterPro" id="IPR000210">
    <property type="entry name" value="BTB/POZ_dom"/>
</dbReference>
<evidence type="ECO:0000313" key="4">
    <source>
        <dbReference type="Proteomes" id="UP001620626"/>
    </source>
</evidence>
<organism evidence="3 4">
    <name type="scientific">Heterodera trifolii</name>
    <dbReference type="NCBI Taxonomy" id="157864"/>
    <lineage>
        <taxon>Eukaryota</taxon>
        <taxon>Metazoa</taxon>
        <taxon>Ecdysozoa</taxon>
        <taxon>Nematoda</taxon>
        <taxon>Chromadorea</taxon>
        <taxon>Rhabditida</taxon>
        <taxon>Tylenchina</taxon>
        <taxon>Tylenchomorpha</taxon>
        <taxon>Tylenchoidea</taxon>
        <taxon>Heteroderidae</taxon>
        <taxon>Heteroderinae</taxon>
        <taxon>Heterodera</taxon>
    </lineage>
</organism>
<comment type="caution">
    <text evidence="3">The sequence shown here is derived from an EMBL/GenBank/DDBJ whole genome shotgun (WGS) entry which is preliminary data.</text>
</comment>
<proteinExistence type="predicted"/>
<dbReference type="InterPro" id="IPR011705">
    <property type="entry name" value="BACK"/>
</dbReference>
<dbReference type="AlphaFoldDB" id="A0ABD2KWD6"/>
<dbReference type="SUPFAM" id="SSF49599">
    <property type="entry name" value="TRAF domain-like"/>
    <property type="match status" value="1"/>
</dbReference>
<dbReference type="PANTHER" id="PTHR45774">
    <property type="entry name" value="BTB/POZ DOMAIN-CONTAINING"/>
    <property type="match status" value="1"/>
</dbReference>
<evidence type="ECO:0008006" key="5">
    <source>
        <dbReference type="Google" id="ProtNLM"/>
    </source>
</evidence>
<name>A0ABD2KWD6_9BILA</name>
<evidence type="ECO:0000259" key="2">
    <source>
        <dbReference type="PROSITE" id="PS50144"/>
    </source>
</evidence>
<dbReference type="Gene3D" id="2.60.210.10">
    <property type="entry name" value="Apoptosis, Tumor Necrosis Factor Receptor Associated Protein 2, Chain A"/>
    <property type="match status" value="1"/>
</dbReference>
<dbReference type="InterPro" id="IPR008974">
    <property type="entry name" value="TRAF-like"/>
</dbReference>
<keyword evidence="4" id="KW-1185">Reference proteome</keyword>
<dbReference type="SMART" id="SM00061">
    <property type="entry name" value="MATH"/>
    <property type="match status" value="1"/>
</dbReference>
<dbReference type="InterPro" id="IPR011333">
    <property type="entry name" value="SKP1/BTB/POZ_sf"/>
</dbReference>
<reference evidence="3 4" key="1">
    <citation type="submission" date="2024-10" db="EMBL/GenBank/DDBJ databases">
        <authorList>
            <person name="Kim D."/>
        </authorList>
    </citation>
    <scope>NUCLEOTIDE SEQUENCE [LARGE SCALE GENOMIC DNA]</scope>
    <source>
        <strain evidence="3">BH-2024</strain>
    </source>
</reference>
<feature type="domain" description="MATH" evidence="2">
    <location>
        <begin position="297"/>
        <end position="431"/>
    </location>
</feature>
<dbReference type="PANTHER" id="PTHR45774:SF3">
    <property type="entry name" value="BTB (POZ) DOMAIN-CONTAINING 2B-RELATED"/>
    <property type="match status" value="1"/>
</dbReference>
<feature type="domain" description="BTB" evidence="1">
    <location>
        <begin position="95"/>
        <end position="157"/>
    </location>
</feature>
<dbReference type="Gene3D" id="3.30.710.10">
    <property type="entry name" value="Potassium Channel Kv1.1, Chain A"/>
    <property type="match status" value="1"/>
</dbReference>
<sequence length="432" mass="48582">MDNNLNILPQHQQNGCSARCPSKSRCVDAAGFRLILAVAGFRRGGISTRRDFKISKQNFALCNFYMASSKPGKLADRMKHLLGTAKLADAHFLLLSVHKSILVSASDVFEAMFRFDSQNGKAEKASVDNPVEVPDVEAAAFKVMLSFIYADDLSELDGANAMAVLYAAHKYGIDGLISHCVQIPIQNLPNVFLADSMARLFDLEDFAHQCLRYICQNFGKLFETEEFLQIDQSFLCELFERDQLVISIPSGILTNDEFVSVYQFHCLPNLHDAPVLKPLEFQWHGRISDWIIANANWGTLAMKIEKFSEFTKEKVGSRRNSEAVQMKGFEWKISAEITTDEEDGTDKYLGFYLLCFPPPKNDGICWSCECSATLRIVSQNSGTADFTHKFDRIFNNKANSWGFPNFTSTELIMDPDEGLYDSDEDKVTLALI</sequence>
<accession>A0ABD2KWD6</accession>